<keyword evidence="1" id="KW-0732">Signal</keyword>
<organism evidence="2">
    <name type="scientific">Anopheles braziliensis</name>
    <dbReference type="NCBI Taxonomy" id="58242"/>
    <lineage>
        <taxon>Eukaryota</taxon>
        <taxon>Metazoa</taxon>
        <taxon>Ecdysozoa</taxon>
        <taxon>Arthropoda</taxon>
        <taxon>Hexapoda</taxon>
        <taxon>Insecta</taxon>
        <taxon>Pterygota</taxon>
        <taxon>Neoptera</taxon>
        <taxon>Endopterygota</taxon>
        <taxon>Diptera</taxon>
        <taxon>Nematocera</taxon>
        <taxon>Culicoidea</taxon>
        <taxon>Culicidae</taxon>
        <taxon>Anophelinae</taxon>
        <taxon>Anopheles</taxon>
    </lineage>
</organism>
<protein>
    <submittedName>
        <fullName evidence="2">Putative secreted peptide</fullName>
    </submittedName>
</protein>
<evidence type="ECO:0000256" key="1">
    <source>
        <dbReference type="SAM" id="SignalP"/>
    </source>
</evidence>
<feature type="signal peptide" evidence="1">
    <location>
        <begin position="1"/>
        <end position="23"/>
    </location>
</feature>
<proteinExistence type="predicted"/>
<reference evidence="2" key="1">
    <citation type="submission" date="2018-01" db="EMBL/GenBank/DDBJ databases">
        <title>An insight into the sialome of Amazonian anophelines.</title>
        <authorList>
            <person name="Ribeiro J.M."/>
            <person name="Scarpassa V."/>
            <person name="Calvo E."/>
        </authorList>
    </citation>
    <scope>NUCLEOTIDE SEQUENCE</scope>
    <source>
        <tissue evidence="2">Salivary glands</tissue>
    </source>
</reference>
<feature type="chain" id="PRO_5014869553" evidence="1">
    <location>
        <begin position="24"/>
        <end position="76"/>
    </location>
</feature>
<name>A0A2M3ZV66_9DIPT</name>
<accession>A0A2M3ZV66</accession>
<dbReference type="EMBL" id="GGFM01011695">
    <property type="protein sequence ID" value="MBW32446.1"/>
    <property type="molecule type" value="Transcribed_RNA"/>
</dbReference>
<dbReference type="AlphaFoldDB" id="A0A2M3ZV66"/>
<evidence type="ECO:0000313" key="2">
    <source>
        <dbReference type="EMBL" id="MBW32446.1"/>
    </source>
</evidence>
<sequence length="76" mass="7863">MVSFSLATVAATALLLLGGKSSAFSLALLLSCAESEVSFFRTAKYGGFSCLWLVRIGVLEALRGHGTCSGMMVSVA</sequence>